<dbReference type="OrthoDB" id="5956039at2"/>
<dbReference type="Proteomes" id="UP000077255">
    <property type="component" value="Chromosome"/>
</dbReference>
<keyword evidence="2" id="KW-1185">Reference proteome</keyword>
<accession>A0A160N332</accession>
<evidence type="ECO:0000313" key="1">
    <source>
        <dbReference type="EMBL" id="AND70250.1"/>
    </source>
</evidence>
<dbReference type="AlphaFoldDB" id="A0A160N332"/>
<proteinExistence type="predicted"/>
<name>A0A160N332_9GAMM</name>
<reference evidence="1 2" key="1">
    <citation type="submission" date="2016-02" db="EMBL/GenBank/DDBJ databases">
        <title>Complete genome sequencing and analysis of ATSB10, Dyella thiooxydans isolated from rhizosphere soil of sunflower (Helianthus annuus L.).</title>
        <authorList>
            <person name="Lee Y."/>
            <person name="Hwangbo K."/>
            <person name="Chung H."/>
            <person name="Yoo J."/>
            <person name="Kim K.Y."/>
            <person name="Sa T.M."/>
            <person name="Um Y."/>
            <person name="Madhaiyan M."/>
        </authorList>
    </citation>
    <scope>NUCLEOTIDE SEQUENCE [LARGE SCALE GENOMIC DNA]</scope>
    <source>
        <strain evidence="1 2">ATSB10</strain>
    </source>
</reference>
<dbReference type="STRING" id="445710.ATSB10_27960"/>
<sequence>MTDTIEAWQCIGCGRVEAPQTCIGVCRDRKVQLVGLADFEQARAEAEALRTRLADVHARLQRFALAKPNEGRWDAAWHALQAQLREVLGSLADVATPCPG</sequence>
<dbReference type="RefSeq" id="WP_063673311.1">
    <property type="nucleotide sequence ID" value="NZ_CP014841.1"/>
</dbReference>
<dbReference type="PATRIC" id="fig|445710.3.peg.2791"/>
<organism evidence="1 2">
    <name type="scientific">Dyella thiooxydans</name>
    <dbReference type="NCBI Taxonomy" id="445710"/>
    <lineage>
        <taxon>Bacteria</taxon>
        <taxon>Pseudomonadati</taxon>
        <taxon>Pseudomonadota</taxon>
        <taxon>Gammaproteobacteria</taxon>
        <taxon>Lysobacterales</taxon>
        <taxon>Rhodanobacteraceae</taxon>
        <taxon>Dyella</taxon>
    </lineage>
</organism>
<dbReference type="KEGG" id="dtx:ATSB10_27960"/>
<dbReference type="EMBL" id="CP014841">
    <property type="protein sequence ID" value="AND70250.1"/>
    <property type="molecule type" value="Genomic_DNA"/>
</dbReference>
<protein>
    <submittedName>
        <fullName evidence="1">Uncharacterized protein</fullName>
    </submittedName>
</protein>
<gene>
    <name evidence="1" type="ORF">ATSB10_27960</name>
</gene>
<evidence type="ECO:0000313" key="2">
    <source>
        <dbReference type="Proteomes" id="UP000077255"/>
    </source>
</evidence>